<dbReference type="InterPro" id="IPR015018">
    <property type="entry name" value="DUF1905"/>
</dbReference>
<dbReference type="EMBL" id="JALJEJ010000002">
    <property type="protein sequence ID" value="MCJ8209459.1"/>
    <property type="molecule type" value="Genomic_DNA"/>
</dbReference>
<dbReference type="SUPFAM" id="SSF141694">
    <property type="entry name" value="AF2212/PG0164-like"/>
    <property type="match status" value="1"/>
</dbReference>
<evidence type="ECO:0000313" key="2">
    <source>
        <dbReference type="Proteomes" id="UP001139450"/>
    </source>
</evidence>
<dbReference type="InterPro" id="IPR037079">
    <property type="entry name" value="AF2212/PG0164-like_sf"/>
</dbReference>
<proteinExistence type="predicted"/>
<evidence type="ECO:0000313" key="1">
    <source>
        <dbReference type="EMBL" id="MCJ8209459.1"/>
    </source>
</evidence>
<organism evidence="1 2">
    <name type="scientific">Mucilaginibacter straminoryzae</name>
    <dbReference type="NCBI Taxonomy" id="2932774"/>
    <lineage>
        <taxon>Bacteria</taxon>
        <taxon>Pseudomonadati</taxon>
        <taxon>Bacteroidota</taxon>
        <taxon>Sphingobacteriia</taxon>
        <taxon>Sphingobacteriales</taxon>
        <taxon>Sphingobacteriaceae</taxon>
        <taxon>Mucilaginibacter</taxon>
    </lineage>
</organism>
<dbReference type="RefSeq" id="WP_245129285.1">
    <property type="nucleotide sequence ID" value="NZ_JALJEJ010000002.1"/>
</dbReference>
<dbReference type="Proteomes" id="UP001139450">
    <property type="component" value="Unassembled WGS sequence"/>
</dbReference>
<dbReference type="AlphaFoldDB" id="A0A9X2B8B7"/>
<dbReference type="Gene3D" id="2.40.30.100">
    <property type="entry name" value="AF2212/PG0164-like"/>
    <property type="match status" value="1"/>
</dbReference>
<dbReference type="Pfam" id="PF08922">
    <property type="entry name" value="DUF1905"/>
    <property type="match status" value="1"/>
</dbReference>
<reference evidence="1" key="1">
    <citation type="submission" date="2022-04" db="EMBL/GenBank/DDBJ databases">
        <title>Mucilaginibacter sp. RS28 isolated from freshwater.</title>
        <authorList>
            <person name="Ko S.-R."/>
        </authorList>
    </citation>
    <scope>NUCLEOTIDE SEQUENCE</scope>
    <source>
        <strain evidence="1">RS28</strain>
    </source>
</reference>
<comment type="caution">
    <text evidence="1">The sequence shown here is derived from an EMBL/GenBank/DDBJ whole genome shotgun (WGS) entry which is preliminary data.</text>
</comment>
<protein>
    <submittedName>
        <fullName evidence="1">YdeI/OmpD-associated family protein</fullName>
    </submittedName>
</protein>
<sequence length="170" mass="19167">MITFEAVLHQFADQGEKTGWTYIEIPAHVAAELKPGNKKSFRVKGMLDHFQISGVAMIPMGEGNFIIAVNAEMRKGIRKSKGAMVNVVLEVHDDFVIEVPKDLQMCLDEEPEGLEFFNSLPKGHRDYFIKWINSAKTEATRTNRVVNTVNAMVNRMGYPEMIRALKAKKG</sequence>
<gene>
    <name evidence="1" type="ORF">MUY27_07045</name>
</gene>
<keyword evidence="2" id="KW-1185">Reference proteome</keyword>
<name>A0A9X2B8B7_9SPHI</name>
<accession>A0A9X2B8B7</accession>
<dbReference type="Pfam" id="PF13376">
    <property type="entry name" value="OmdA"/>
    <property type="match status" value="1"/>
</dbReference>